<evidence type="ECO:0000313" key="2">
    <source>
        <dbReference type="Proteomes" id="UP000657918"/>
    </source>
</evidence>
<accession>A0A835K7U0</accession>
<name>A0A835K7U0_9ROSI</name>
<reference evidence="1 2" key="1">
    <citation type="submission" date="2020-10" db="EMBL/GenBank/DDBJ databases">
        <title>Plant Genome Project.</title>
        <authorList>
            <person name="Zhang R.-G."/>
        </authorList>
    </citation>
    <scope>NUCLEOTIDE SEQUENCE [LARGE SCALE GENOMIC DNA]</scope>
    <source>
        <strain evidence="1">FAFU-HL-1</strain>
        <tissue evidence="1">Leaf</tissue>
    </source>
</reference>
<dbReference type="AlphaFoldDB" id="A0A835K7U0"/>
<keyword evidence="2" id="KW-1185">Reference proteome</keyword>
<dbReference type="EMBL" id="JADGMS010000005">
    <property type="protein sequence ID" value="KAF9682435.1"/>
    <property type="molecule type" value="Genomic_DNA"/>
</dbReference>
<dbReference type="Proteomes" id="UP000657918">
    <property type="component" value="Unassembled WGS sequence"/>
</dbReference>
<evidence type="ECO:0000313" key="1">
    <source>
        <dbReference type="EMBL" id="KAF9682435.1"/>
    </source>
</evidence>
<sequence>MKTYPCQSPGKVLGFGTILVMTTKTASLGDQIANLTKLVEGLSTYKNICGITNGIFTTNELKEPSRKPLWTELKN</sequence>
<organism evidence="1 2">
    <name type="scientific">Salix dunnii</name>
    <dbReference type="NCBI Taxonomy" id="1413687"/>
    <lineage>
        <taxon>Eukaryota</taxon>
        <taxon>Viridiplantae</taxon>
        <taxon>Streptophyta</taxon>
        <taxon>Embryophyta</taxon>
        <taxon>Tracheophyta</taxon>
        <taxon>Spermatophyta</taxon>
        <taxon>Magnoliopsida</taxon>
        <taxon>eudicotyledons</taxon>
        <taxon>Gunneridae</taxon>
        <taxon>Pentapetalae</taxon>
        <taxon>rosids</taxon>
        <taxon>fabids</taxon>
        <taxon>Malpighiales</taxon>
        <taxon>Salicaceae</taxon>
        <taxon>Saliceae</taxon>
        <taxon>Salix</taxon>
    </lineage>
</organism>
<comment type="caution">
    <text evidence="1">The sequence shown here is derived from an EMBL/GenBank/DDBJ whole genome shotgun (WGS) entry which is preliminary data.</text>
</comment>
<protein>
    <submittedName>
        <fullName evidence="1">Uncharacterized protein</fullName>
    </submittedName>
</protein>
<gene>
    <name evidence="1" type="ORF">SADUNF_Sadunf05G0108600</name>
</gene>
<proteinExistence type="predicted"/>